<accession>A0AAV4URV5</accession>
<dbReference type="EMBL" id="BPLR01013332">
    <property type="protein sequence ID" value="GIY60481.1"/>
    <property type="molecule type" value="Genomic_DNA"/>
</dbReference>
<dbReference type="Proteomes" id="UP001054945">
    <property type="component" value="Unassembled WGS sequence"/>
</dbReference>
<reference evidence="2 3" key="1">
    <citation type="submission" date="2021-06" db="EMBL/GenBank/DDBJ databases">
        <title>Caerostris extrusa draft genome.</title>
        <authorList>
            <person name="Kono N."/>
            <person name="Arakawa K."/>
        </authorList>
    </citation>
    <scope>NUCLEOTIDE SEQUENCE [LARGE SCALE GENOMIC DNA]</scope>
</reference>
<gene>
    <name evidence="2" type="ORF">CEXT_45051</name>
</gene>
<protein>
    <submittedName>
        <fullName evidence="2">Uncharacterized protein</fullName>
    </submittedName>
</protein>
<feature type="region of interest" description="Disordered" evidence="1">
    <location>
        <begin position="44"/>
        <end position="79"/>
    </location>
</feature>
<evidence type="ECO:0000256" key="1">
    <source>
        <dbReference type="SAM" id="MobiDB-lite"/>
    </source>
</evidence>
<organism evidence="2 3">
    <name type="scientific">Caerostris extrusa</name>
    <name type="common">Bark spider</name>
    <name type="synonym">Caerostris bankana</name>
    <dbReference type="NCBI Taxonomy" id="172846"/>
    <lineage>
        <taxon>Eukaryota</taxon>
        <taxon>Metazoa</taxon>
        <taxon>Ecdysozoa</taxon>
        <taxon>Arthropoda</taxon>
        <taxon>Chelicerata</taxon>
        <taxon>Arachnida</taxon>
        <taxon>Araneae</taxon>
        <taxon>Araneomorphae</taxon>
        <taxon>Entelegynae</taxon>
        <taxon>Araneoidea</taxon>
        <taxon>Araneidae</taxon>
        <taxon>Caerostris</taxon>
    </lineage>
</organism>
<name>A0AAV4URV5_CAEEX</name>
<proteinExistence type="predicted"/>
<sequence length="155" mass="17384">MKMMLSLLVNSRFLDSEDPLRIEKQFQCFPGSSFSRPIHARLEDTRRPRGSSPLAPNCTESDAASMRCQPPMKRGSAQSNRSMCCSFGILNSSHFHNPCTPAEEGSSILHSYSSKIKRRRRKEKKEGDVVRRSVEEELDGGNLPSLRMPPSSGKN</sequence>
<comment type="caution">
    <text evidence="2">The sequence shown here is derived from an EMBL/GenBank/DDBJ whole genome shotgun (WGS) entry which is preliminary data.</text>
</comment>
<keyword evidence="3" id="KW-1185">Reference proteome</keyword>
<feature type="region of interest" description="Disordered" evidence="1">
    <location>
        <begin position="114"/>
        <end position="155"/>
    </location>
</feature>
<dbReference type="AlphaFoldDB" id="A0AAV4URV5"/>
<evidence type="ECO:0000313" key="2">
    <source>
        <dbReference type="EMBL" id="GIY60481.1"/>
    </source>
</evidence>
<feature type="compositionally biased region" description="Basic and acidic residues" evidence="1">
    <location>
        <begin position="124"/>
        <end position="135"/>
    </location>
</feature>
<evidence type="ECO:0000313" key="3">
    <source>
        <dbReference type="Proteomes" id="UP001054945"/>
    </source>
</evidence>